<dbReference type="GO" id="GO:0016625">
    <property type="term" value="F:oxidoreductase activity, acting on the aldehyde or oxo group of donors, iron-sulfur protein as acceptor"/>
    <property type="evidence" value="ECO:0007669"/>
    <property type="project" value="InterPro"/>
</dbReference>
<name>A0A9D9DRZ8_9BACT</name>
<dbReference type="PANTHER" id="PTHR42730">
    <property type="entry name" value="2-OXOGLUTARATE SYNTHASE SUBUNIT KORC"/>
    <property type="match status" value="1"/>
</dbReference>
<dbReference type="InterPro" id="IPR019752">
    <property type="entry name" value="Pyrv/ketoisovalerate_OxRed_cat"/>
</dbReference>
<dbReference type="NCBIfam" id="TIGR02175">
    <property type="entry name" value="PorC_KorC"/>
    <property type="match status" value="1"/>
</dbReference>
<dbReference type="EMBL" id="JADIND010000215">
    <property type="protein sequence ID" value="MBO8431623.1"/>
    <property type="molecule type" value="Genomic_DNA"/>
</dbReference>
<organism evidence="3 4">
    <name type="scientific">Candidatus Scatousia excrementipullorum</name>
    <dbReference type="NCBI Taxonomy" id="2840936"/>
    <lineage>
        <taxon>Bacteria</taxon>
        <taxon>Candidatus Scatousia</taxon>
    </lineage>
</organism>
<gene>
    <name evidence="3" type="ORF">IAC76_09580</name>
</gene>
<evidence type="ECO:0000259" key="2">
    <source>
        <dbReference type="Pfam" id="PF01558"/>
    </source>
</evidence>
<dbReference type="Gene3D" id="3.40.920.10">
    <property type="entry name" value="Pyruvate-ferredoxin oxidoreductase, PFOR, domain III"/>
    <property type="match status" value="1"/>
</dbReference>
<reference evidence="3" key="2">
    <citation type="journal article" date="2021" name="PeerJ">
        <title>Extensive microbial diversity within the chicken gut microbiome revealed by metagenomics and culture.</title>
        <authorList>
            <person name="Gilroy R."/>
            <person name="Ravi A."/>
            <person name="Getino M."/>
            <person name="Pursley I."/>
            <person name="Horton D.L."/>
            <person name="Alikhan N.F."/>
            <person name="Baker D."/>
            <person name="Gharbi K."/>
            <person name="Hall N."/>
            <person name="Watson M."/>
            <person name="Adriaenssens E.M."/>
            <person name="Foster-Nyarko E."/>
            <person name="Jarju S."/>
            <person name="Secka A."/>
            <person name="Antonio M."/>
            <person name="Oren A."/>
            <person name="Chaudhuri R.R."/>
            <person name="La Ragione R."/>
            <person name="Hildebrand F."/>
            <person name="Pallen M.J."/>
        </authorList>
    </citation>
    <scope>NUCLEOTIDE SEQUENCE</scope>
    <source>
        <strain evidence="3">10192</strain>
    </source>
</reference>
<dbReference type="Proteomes" id="UP000823632">
    <property type="component" value="Unassembled WGS sequence"/>
</dbReference>
<keyword evidence="1" id="KW-0560">Oxidoreductase</keyword>
<evidence type="ECO:0000256" key="1">
    <source>
        <dbReference type="ARBA" id="ARBA00023002"/>
    </source>
</evidence>
<dbReference type="AlphaFoldDB" id="A0A9D9DRZ8"/>
<dbReference type="Pfam" id="PF01558">
    <property type="entry name" value="POR"/>
    <property type="match status" value="1"/>
</dbReference>
<dbReference type="InterPro" id="IPR052554">
    <property type="entry name" value="2-oxoglutarate_synth_KorC"/>
</dbReference>
<accession>A0A9D9DRZ8</accession>
<dbReference type="PANTHER" id="PTHR42730:SF1">
    <property type="entry name" value="2-OXOGLUTARATE SYNTHASE SUBUNIT KORC"/>
    <property type="match status" value="1"/>
</dbReference>
<reference evidence="3" key="1">
    <citation type="submission" date="2020-10" db="EMBL/GenBank/DDBJ databases">
        <authorList>
            <person name="Gilroy R."/>
        </authorList>
    </citation>
    <scope>NUCLEOTIDE SEQUENCE</scope>
    <source>
        <strain evidence="3">10192</strain>
    </source>
</reference>
<dbReference type="InterPro" id="IPR002869">
    <property type="entry name" value="Pyrv_flavodox_OxRed_cen"/>
</dbReference>
<comment type="caution">
    <text evidence="3">The sequence shown here is derived from an EMBL/GenBank/DDBJ whole genome shotgun (WGS) entry which is preliminary data.</text>
</comment>
<dbReference type="SUPFAM" id="SSF53323">
    <property type="entry name" value="Pyruvate-ferredoxin oxidoreductase, PFOR, domain III"/>
    <property type="match status" value="1"/>
</dbReference>
<dbReference type="InterPro" id="IPR011894">
    <property type="entry name" value="PorC_KorC"/>
</dbReference>
<sequence>MEKNFVIAGFGGQGVLLAGEVLATAFMLANKYVTWYPCYGAEMRGGTVNCEIVVNDNEDVSAVNKKEADFVIALNQASVDRFISKIKKGGWLIANSSLAKEIKTRADINYLFAPVTKLAENLGNIKMTNILALGLAAKVSKLVSIEHLAEALDNVIPAHRKHLLPLNLKALKIGYEYDLLPA</sequence>
<evidence type="ECO:0000313" key="4">
    <source>
        <dbReference type="Proteomes" id="UP000823632"/>
    </source>
</evidence>
<evidence type="ECO:0000313" key="3">
    <source>
        <dbReference type="EMBL" id="MBO8431623.1"/>
    </source>
</evidence>
<feature type="domain" description="Pyruvate/ketoisovalerate oxidoreductase catalytic" evidence="2">
    <location>
        <begin position="11"/>
        <end position="176"/>
    </location>
</feature>
<proteinExistence type="predicted"/>
<protein>
    <submittedName>
        <fullName evidence="3">2-oxoacid:acceptor oxidoreductase family protein</fullName>
    </submittedName>
</protein>